<reference evidence="8" key="1">
    <citation type="journal article" date="2019" name="Plant J.">
        <title>Chlorella vulgaris genome assembly and annotation reveals the molecular basis for metabolic acclimation to high light conditions.</title>
        <authorList>
            <person name="Cecchin M."/>
            <person name="Marcolungo L."/>
            <person name="Rossato M."/>
            <person name="Girolomoni L."/>
            <person name="Cosentino E."/>
            <person name="Cuine S."/>
            <person name="Li-Beisson Y."/>
            <person name="Delledonne M."/>
            <person name="Ballottari M."/>
        </authorList>
    </citation>
    <scope>NUCLEOTIDE SEQUENCE</scope>
    <source>
        <strain evidence="8">211/11P</strain>
    </source>
</reference>
<protein>
    <submittedName>
        <fullName evidence="8">Uncharacterized protein</fullName>
    </submittedName>
</protein>
<evidence type="ECO:0000313" key="9">
    <source>
        <dbReference type="Proteomes" id="UP001055712"/>
    </source>
</evidence>
<reference evidence="8" key="2">
    <citation type="submission" date="2020-11" db="EMBL/GenBank/DDBJ databases">
        <authorList>
            <person name="Cecchin M."/>
            <person name="Marcolungo L."/>
            <person name="Rossato M."/>
            <person name="Girolomoni L."/>
            <person name="Cosentino E."/>
            <person name="Cuine S."/>
            <person name="Li-Beisson Y."/>
            <person name="Delledonne M."/>
            <person name="Ballottari M."/>
        </authorList>
    </citation>
    <scope>NUCLEOTIDE SEQUENCE</scope>
    <source>
        <strain evidence="8">211/11P</strain>
        <tissue evidence="8">Whole cell</tissue>
    </source>
</reference>
<comment type="caution">
    <text evidence="8">The sequence shown here is derived from an EMBL/GenBank/DDBJ whole genome shotgun (WGS) entry which is preliminary data.</text>
</comment>
<dbReference type="Pfam" id="PF25539">
    <property type="entry name" value="Bestrophin_2"/>
    <property type="match status" value="1"/>
</dbReference>
<keyword evidence="6" id="KW-0406">Ion transport</keyword>
<keyword evidence="3" id="KW-1003">Cell membrane</keyword>
<evidence type="ECO:0000256" key="2">
    <source>
        <dbReference type="ARBA" id="ARBA00022448"/>
    </source>
</evidence>
<evidence type="ECO:0000256" key="5">
    <source>
        <dbReference type="ARBA" id="ARBA00022989"/>
    </source>
</evidence>
<keyword evidence="5" id="KW-1133">Transmembrane helix</keyword>
<sequence length="421" mass="46935">MPALLSHAALQPAPLLRHRQPGAAALKRAAVTVRSRPALLRTSAVASPEANEPKYGLFSDERKEYSRKFARPVFDFERWKTHRSSSRYLRHVLGIFESRVFRGLAAPLGYVMTLATGVALYHTLAEAGYLTDVPDLKLTTNAPFGLTSFALSLLLVFRTNSSYQRWDEARKMWGSMVNRSRDFTRQALGYVPESQPELRSMLVRWSAAYPRALMCHLRPNENIAEEVKDILKPEEVKALVASTHRPNYCMQVLTACLKSAQLPAAVTSNSDATGCVPAGAAYRMDENLTVYSDVTGGCERILRTPIPLSYTRHTSRFMMIWLTLLPFTLWDSCRWASLPITFIVSFLLLGIEEIGVSIEEPFTILPLEVIARTIETNLRELEATHGPATLGKAPEGALNATELLYDMIPSASPNGNVKSFF</sequence>
<evidence type="ECO:0000313" key="8">
    <source>
        <dbReference type="EMBL" id="KAI3425146.1"/>
    </source>
</evidence>
<evidence type="ECO:0000256" key="1">
    <source>
        <dbReference type="ARBA" id="ARBA00004651"/>
    </source>
</evidence>
<name>A0A9D4TGV8_CHLVU</name>
<keyword evidence="9" id="KW-1185">Reference proteome</keyword>
<evidence type="ECO:0000256" key="7">
    <source>
        <dbReference type="ARBA" id="ARBA00023136"/>
    </source>
</evidence>
<accession>A0A9D4TGV8</accession>
<evidence type="ECO:0000256" key="4">
    <source>
        <dbReference type="ARBA" id="ARBA00022692"/>
    </source>
</evidence>
<dbReference type="EMBL" id="SIDB01000012">
    <property type="protein sequence ID" value="KAI3425146.1"/>
    <property type="molecule type" value="Genomic_DNA"/>
</dbReference>
<dbReference type="GO" id="GO:0005254">
    <property type="term" value="F:chloride channel activity"/>
    <property type="evidence" value="ECO:0007669"/>
    <property type="project" value="InterPro"/>
</dbReference>
<evidence type="ECO:0000256" key="3">
    <source>
        <dbReference type="ARBA" id="ARBA00022475"/>
    </source>
</evidence>
<proteinExistence type="predicted"/>
<organism evidence="8 9">
    <name type="scientific">Chlorella vulgaris</name>
    <name type="common">Green alga</name>
    <dbReference type="NCBI Taxonomy" id="3077"/>
    <lineage>
        <taxon>Eukaryota</taxon>
        <taxon>Viridiplantae</taxon>
        <taxon>Chlorophyta</taxon>
        <taxon>core chlorophytes</taxon>
        <taxon>Trebouxiophyceae</taxon>
        <taxon>Chlorellales</taxon>
        <taxon>Chlorellaceae</taxon>
        <taxon>Chlorella clade</taxon>
        <taxon>Chlorella</taxon>
    </lineage>
</organism>
<keyword evidence="2" id="KW-0813">Transport</keyword>
<dbReference type="PANTHER" id="PTHR33281">
    <property type="entry name" value="UPF0187 PROTEIN YNEE"/>
    <property type="match status" value="1"/>
</dbReference>
<dbReference type="GO" id="GO:0005886">
    <property type="term" value="C:plasma membrane"/>
    <property type="evidence" value="ECO:0007669"/>
    <property type="project" value="UniProtKB-SubCell"/>
</dbReference>
<dbReference type="Proteomes" id="UP001055712">
    <property type="component" value="Unassembled WGS sequence"/>
</dbReference>
<gene>
    <name evidence="8" type="ORF">D9Q98_008917</name>
</gene>
<dbReference type="OrthoDB" id="1368at2759"/>
<dbReference type="InterPro" id="IPR044669">
    <property type="entry name" value="YneE/VCCN1/2-like"/>
</dbReference>
<comment type="subcellular location">
    <subcellularLocation>
        <location evidence="1">Cell membrane</location>
        <topology evidence="1">Multi-pass membrane protein</topology>
    </subcellularLocation>
</comment>
<evidence type="ECO:0000256" key="6">
    <source>
        <dbReference type="ARBA" id="ARBA00023065"/>
    </source>
</evidence>
<dbReference type="AlphaFoldDB" id="A0A9D4TGV8"/>
<dbReference type="PANTHER" id="PTHR33281:SF19">
    <property type="entry name" value="VOLTAGE-DEPENDENT ANION CHANNEL-FORMING PROTEIN YNEE"/>
    <property type="match status" value="1"/>
</dbReference>
<keyword evidence="7" id="KW-0472">Membrane</keyword>
<keyword evidence="4" id="KW-0812">Transmembrane</keyword>